<keyword evidence="1" id="KW-0597">Phosphoprotein</keyword>
<dbReference type="Pfam" id="PF00563">
    <property type="entry name" value="EAL"/>
    <property type="match status" value="1"/>
</dbReference>
<dbReference type="Gene3D" id="3.30.450.20">
    <property type="entry name" value="PAS domain"/>
    <property type="match status" value="1"/>
</dbReference>
<dbReference type="PROSITE" id="PS50110">
    <property type="entry name" value="RESPONSE_REGULATORY"/>
    <property type="match status" value="1"/>
</dbReference>
<evidence type="ECO:0000313" key="8">
    <source>
        <dbReference type="Proteomes" id="UP000234881"/>
    </source>
</evidence>
<dbReference type="CDD" id="cd00130">
    <property type="entry name" value="PAS"/>
    <property type="match status" value="1"/>
</dbReference>
<dbReference type="InterPro" id="IPR013656">
    <property type="entry name" value="PAS_4"/>
</dbReference>
<dbReference type="InterPro" id="IPR000014">
    <property type="entry name" value="PAS"/>
</dbReference>
<name>A0A2N5XUP6_9HYPH</name>
<dbReference type="PROSITE" id="PS50883">
    <property type="entry name" value="EAL"/>
    <property type="match status" value="1"/>
</dbReference>
<dbReference type="GO" id="GO:0000160">
    <property type="term" value="P:phosphorelay signal transduction system"/>
    <property type="evidence" value="ECO:0007669"/>
    <property type="project" value="InterPro"/>
</dbReference>
<dbReference type="InterPro" id="IPR029787">
    <property type="entry name" value="Nucleotide_cyclase"/>
</dbReference>
<dbReference type="EMBL" id="PKUQ01000010">
    <property type="protein sequence ID" value="PLW78165.1"/>
    <property type="molecule type" value="Genomic_DNA"/>
</dbReference>
<feature type="domain" description="GGDEF" evidence="6">
    <location>
        <begin position="312"/>
        <end position="445"/>
    </location>
</feature>
<dbReference type="RefSeq" id="WP_101532876.1">
    <property type="nucleotide sequence ID" value="NZ_JBFHIU010000008.1"/>
</dbReference>
<dbReference type="Gene3D" id="3.30.70.270">
    <property type="match status" value="1"/>
</dbReference>
<reference evidence="7 8" key="1">
    <citation type="submission" date="2018-01" db="EMBL/GenBank/DDBJ databases">
        <title>The draft genome sequence of Cohaesibacter sp. H1304.</title>
        <authorList>
            <person name="Wang N.-N."/>
            <person name="Du Z.-J."/>
        </authorList>
    </citation>
    <scope>NUCLEOTIDE SEQUENCE [LARGE SCALE GENOMIC DNA]</scope>
    <source>
        <strain evidence="7 8">H1304</strain>
    </source>
</reference>
<dbReference type="SMART" id="SM00448">
    <property type="entry name" value="REC"/>
    <property type="match status" value="1"/>
</dbReference>
<dbReference type="SUPFAM" id="SSF55073">
    <property type="entry name" value="Nucleotide cyclase"/>
    <property type="match status" value="1"/>
</dbReference>
<evidence type="ECO:0000313" key="7">
    <source>
        <dbReference type="EMBL" id="PLW78165.1"/>
    </source>
</evidence>
<dbReference type="InterPro" id="IPR052155">
    <property type="entry name" value="Biofilm_reg_signaling"/>
</dbReference>
<dbReference type="CDD" id="cd01948">
    <property type="entry name" value="EAL"/>
    <property type="match status" value="1"/>
</dbReference>
<dbReference type="Gene3D" id="3.20.20.450">
    <property type="entry name" value="EAL domain"/>
    <property type="match status" value="1"/>
</dbReference>
<dbReference type="Pfam" id="PF00072">
    <property type="entry name" value="Response_reg"/>
    <property type="match status" value="1"/>
</dbReference>
<feature type="domain" description="PAS" evidence="3">
    <location>
        <begin position="155"/>
        <end position="203"/>
    </location>
</feature>
<feature type="domain" description="Response regulatory" evidence="2">
    <location>
        <begin position="3"/>
        <end position="121"/>
    </location>
</feature>
<dbReference type="Pfam" id="PF08448">
    <property type="entry name" value="PAS_4"/>
    <property type="match status" value="1"/>
</dbReference>
<protein>
    <submittedName>
        <fullName evidence="7">Diguanylate cyclase</fullName>
    </submittedName>
</protein>
<evidence type="ECO:0000259" key="5">
    <source>
        <dbReference type="PROSITE" id="PS50883"/>
    </source>
</evidence>
<dbReference type="InterPro" id="IPR000700">
    <property type="entry name" value="PAS-assoc_C"/>
</dbReference>
<dbReference type="PROSITE" id="PS50112">
    <property type="entry name" value="PAS"/>
    <property type="match status" value="1"/>
</dbReference>
<dbReference type="Gene3D" id="3.40.50.2300">
    <property type="match status" value="1"/>
</dbReference>
<dbReference type="PANTHER" id="PTHR44757">
    <property type="entry name" value="DIGUANYLATE CYCLASE DGCP"/>
    <property type="match status" value="1"/>
</dbReference>
<gene>
    <name evidence="7" type="ORF">C0081_05840</name>
</gene>
<dbReference type="PANTHER" id="PTHR44757:SF2">
    <property type="entry name" value="BIOFILM ARCHITECTURE MAINTENANCE PROTEIN MBAA"/>
    <property type="match status" value="1"/>
</dbReference>
<dbReference type="InterPro" id="IPR035919">
    <property type="entry name" value="EAL_sf"/>
</dbReference>
<dbReference type="PROSITE" id="PS50113">
    <property type="entry name" value="PAC"/>
    <property type="match status" value="1"/>
</dbReference>
<sequence length="722" mass="79862">MALILIVDDQNTNRQIYAQIAKRIEEDIEVVTCPGPAEALLWLKTHAPDLILTDFNMPGMQGDDFIGHIRSDPKHADVPIIVVTVFEDRTLRLRALDAGATDLLLSPVDHREFVARARNLLKMHRQSQVLSHRANALLESLKKSESILAWTQRENASRLVNVIDTIPVMVSATDLDGCFLFMNVYKANFLGLKPEDVIGRNRLDVLGKQKSERNSAIDQLVISSRNGLRSFEEEFTGSDGTKRVFLTSKSPLMEGDTVIGVVTSSQDITDRKAAETHLHHMAHHDAMTGLANRSMLRDRVDREIGRCRRGDGRFAIHIIDLDGFKQVNDVHGHATGDELLVRVGEGLREIVGENDLVARLGGDEFAVLQANVTSESQIEQLGKNIAAHLPGAIALVEMSSPVTASIGISVHPEDGADFEQLVRNADLAMYRTKAASGDGFCFFAANMDARAREEQRIDNALRQALEDEQFVLHYQQQVDLKTGLIIGCEALLRMRDGEGGFIPPGEFLPRAERNGLIMPINEWVIEEACRQGARWHRMGLPDFTIGVNLSPVQFQRQSVPLLVARILGETGMPAHLLDLELTESIVLHDREQVAIQLGQLRDLGVKISIDDYGTGCSSLSYVKHFPVDRLKIDQSFVRDMQSNPSDAAIVRATINLGHSLGLEVIAEGVETKAVANLLLLEHCDKAQGYHFGRPQGADVLEQQMLAQTGNKIDHVEKIQGLA</sequence>
<dbReference type="SUPFAM" id="SSF55785">
    <property type="entry name" value="PYP-like sensor domain (PAS domain)"/>
    <property type="match status" value="1"/>
</dbReference>
<dbReference type="Proteomes" id="UP000234881">
    <property type="component" value="Unassembled WGS sequence"/>
</dbReference>
<dbReference type="NCBIfam" id="TIGR00229">
    <property type="entry name" value="sensory_box"/>
    <property type="match status" value="1"/>
</dbReference>
<feature type="domain" description="EAL" evidence="5">
    <location>
        <begin position="454"/>
        <end position="708"/>
    </location>
</feature>
<dbReference type="SUPFAM" id="SSF141868">
    <property type="entry name" value="EAL domain-like"/>
    <property type="match status" value="1"/>
</dbReference>
<proteinExistence type="predicted"/>
<dbReference type="SUPFAM" id="SSF52172">
    <property type="entry name" value="CheY-like"/>
    <property type="match status" value="1"/>
</dbReference>
<dbReference type="PROSITE" id="PS50887">
    <property type="entry name" value="GGDEF"/>
    <property type="match status" value="1"/>
</dbReference>
<comment type="caution">
    <text evidence="7">The sequence shown here is derived from an EMBL/GenBank/DDBJ whole genome shotgun (WGS) entry which is preliminary data.</text>
</comment>
<dbReference type="SMART" id="SM00267">
    <property type="entry name" value="GGDEF"/>
    <property type="match status" value="1"/>
</dbReference>
<evidence type="ECO:0000259" key="3">
    <source>
        <dbReference type="PROSITE" id="PS50112"/>
    </source>
</evidence>
<accession>A0A2N5XUP6</accession>
<dbReference type="InterPro" id="IPR011006">
    <property type="entry name" value="CheY-like_superfamily"/>
</dbReference>
<feature type="domain" description="PAC" evidence="4">
    <location>
        <begin position="229"/>
        <end position="280"/>
    </location>
</feature>
<dbReference type="InterPro" id="IPR035965">
    <property type="entry name" value="PAS-like_dom_sf"/>
</dbReference>
<dbReference type="InterPro" id="IPR043128">
    <property type="entry name" value="Rev_trsase/Diguanyl_cyclase"/>
</dbReference>
<organism evidence="7 8">
    <name type="scientific">Cohaesibacter celericrescens</name>
    <dbReference type="NCBI Taxonomy" id="2067669"/>
    <lineage>
        <taxon>Bacteria</taxon>
        <taxon>Pseudomonadati</taxon>
        <taxon>Pseudomonadota</taxon>
        <taxon>Alphaproteobacteria</taxon>
        <taxon>Hyphomicrobiales</taxon>
        <taxon>Cohaesibacteraceae</taxon>
    </lineage>
</organism>
<dbReference type="InterPro" id="IPR001633">
    <property type="entry name" value="EAL_dom"/>
</dbReference>
<dbReference type="InterPro" id="IPR001789">
    <property type="entry name" value="Sig_transdc_resp-reg_receiver"/>
</dbReference>
<dbReference type="SMART" id="SM00091">
    <property type="entry name" value="PAS"/>
    <property type="match status" value="1"/>
</dbReference>
<evidence type="ECO:0000259" key="6">
    <source>
        <dbReference type="PROSITE" id="PS50887"/>
    </source>
</evidence>
<dbReference type="OrthoDB" id="9814202at2"/>
<dbReference type="NCBIfam" id="TIGR00254">
    <property type="entry name" value="GGDEF"/>
    <property type="match status" value="1"/>
</dbReference>
<dbReference type="InterPro" id="IPR000160">
    <property type="entry name" value="GGDEF_dom"/>
</dbReference>
<dbReference type="Pfam" id="PF00990">
    <property type="entry name" value="GGDEF"/>
    <property type="match status" value="1"/>
</dbReference>
<evidence type="ECO:0000256" key="1">
    <source>
        <dbReference type="PROSITE-ProRule" id="PRU00169"/>
    </source>
</evidence>
<dbReference type="SMART" id="SM00052">
    <property type="entry name" value="EAL"/>
    <property type="match status" value="1"/>
</dbReference>
<feature type="modified residue" description="4-aspartylphosphate" evidence="1">
    <location>
        <position position="54"/>
    </location>
</feature>
<dbReference type="CDD" id="cd01949">
    <property type="entry name" value="GGDEF"/>
    <property type="match status" value="1"/>
</dbReference>
<evidence type="ECO:0000259" key="2">
    <source>
        <dbReference type="PROSITE" id="PS50110"/>
    </source>
</evidence>
<evidence type="ECO:0000259" key="4">
    <source>
        <dbReference type="PROSITE" id="PS50113"/>
    </source>
</evidence>
<keyword evidence="8" id="KW-1185">Reference proteome</keyword>
<dbReference type="AlphaFoldDB" id="A0A2N5XUP6"/>